<dbReference type="KEGG" id="ang:An08g10910"/>
<proteinExistence type="predicted"/>
<organism evidence="2">
    <name type="scientific">Aspergillus niger</name>
    <dbReference type="NCBI Taxonomy" id="5061"/>
    <lineage>
        <taxon>Eukaryota</taxon>
        <taxon>Fungi</taxon>
        <taxon>Dikarya</taxon>
        <taxon>Ascomycota</taxon>
        <taxon>Pezizomycotina</taxon>
        <taxon>Eurotiomycetes</taxon>
        <taxon>Eurotiomycetidae</taxon>
        <taxon>Eurotiales</taxon>
        <taxon>Aspergillaceae</taxon>
        <taxon>Aspergillus</taxon>
        <taxon>Aspergillus subgen. Circumdati</taxon>
    </lineage>
</organism>
<name>A0AAJ8BVS5_ASPNG</name>
<dbReference type="RefSeq" id="XP_059604184.1">
    <property type="nucleotide sequence ID" value="XM_059749397.1"/>
</dbReference>
<evidence type="ECO:0000313" key="2">
    <source>
        <dbReference type="RefSeq" id="XP_059604184.1"/>
    </source>
</evidence>
<dbReference type="GeneID" id="84591833"/>
<reference evidence="2" key="2">
    <citation type="submission" date="2025-08" db="UniProtKB">
        <authorList>
            <consortium name="RefSeq"/>
        </authorList>
    </citation>
    <scope>IDENTIFICATION</scope>
</reference>
<feature type="region of interest" description="Disordered" evidence="1">
    <location>
        <begin position="1"/>
        <end position="28"/>
    </location>
</feature>
<protein>
    <submittedName>
        <fullName evidence="2">Uncharacterized protein</fullName>
    </submittedName>
</protein>
<dbReference type="VEuPathDB" id="FungiDB:An08g10910"/>
<evidence type="ECO:0000256" key="1">
    <source>
        <dbReference type="SAM" id="MobiDB-lite"/>
    </source>
</evidence>
<feature type="region of interest" description="Disordered" evidence="1">
    <location>
        <begin position="61"/>
        <end position="87"/>
    </location>
</feature>
<dbReference type="AlphaFoldDB" id="A0AAJ8BVS5"/>
<gene>
    <name evidence="2" type="ORF">An08g10910</name>
</gene>
<reference evidence="2" key="1">
    <citation type="submission" date="2025-02" db="EMBL/GenBank/DDBJ databases">
        <authorList>
            <consortium name="NCBI Genome Project"/>
        </authorList>
    </citation>
    <scope>NUCLEOTIDE SEQUENCE</scope>
</reference>
<accession>A0AAJ8BVS5</accession>
<sequence>MAREVAKAPATHRPARPMPITDESPLTAKKGALQPDEEVMSRLGASIPDVDSVIRCMQENTRRAGMPPVTEDAAINTPGPTCPRTRQQHWTGTSVVALEADIHHGHGSIVLEAANHLP</sequence>